<protein>
    <recommendedName>
        <fullName evidence="3">Type VI secretion system-associated protein TagF</fullName>
    </recommendedName>
</protein>
<organism evidence="1 2">
    <name type="scientific">Pararhodospirillum photometricum DSM 122</name>
    <dbReference type="NCBI Taxonomy" id="1150469"/>
    <lineage>
        <taxon>Bacteria</taxon>
        <taxon>Pseudomonadati</taxon>
        <taxon>Pseudomonadota</taxon>
        <taxon>Alphaproteobacteria</taxon>
        <taxon>Rhodospirillales</taxon>
        <taxon>Rhodospirillaceae</taxon>
        <taxon>Pararhodospirillum</taxon>
    </lineage>
</organism>
<dbReference type="KEGG" id="rpm:RSPPHO_02359"/>
<dbReference type="Proteomes" id="UP000033220">
    <property type="component" value="Chromosome DSM 122"/>
</dbReference>
<keyword evidence="2" id="KW-1185">Reference proteome</keyword>
<evidence type="ECO:0000313" key="2">
    <source>
        <dbReference type="Proteomes" id="UP000033220"/>
    </source>
</evidence>
<evidence type="ECO:0008006" key="3">
    <source>
        <dbReference type="Google" id="ProtNLM"/>
    </source>
</evidence>
<dbReference type="AlphaFoldDB" id="H6SLX0"/>
<proteinExistence type="predicted"/>
<accession>H6SLX0</accession>
<sequence>MRRGMVLRKSTARGGVMTGFFPFPFDDKSAGSLRTMMETWLGPWAAFHPWLALLPASERTDPPDEAPMEGPLAPFLALAPWMMGPVLGPWMADTVRMTEAVAGQMIEALGAADGQPVSVAYKDTHGPWAIFVGVKITPRATLTAETTPWLAPEGLTIDWTP</sequence>
<reference evidence="1 2" key="1">
    <citation type="submission" date="2012-02" db="EMBL/GenBank/DDBJ databases">
        <title>Shotgun genome sequence of Phaeospirillum photometricum DSM 122.</title>
        <authorList>
            <person name="Duquesne K."/>
            <person name="Sturgis J."/>
        </authorList>
    </citation>
    <scope>NUCLEOTIDE SEQUENCE [LARGE SCALE GENOMIC DNA]</scope>
    <source>
        <strain evidence="2">DSM122</strain>
    </source>
</reference>
<dbReference type="PATRIC" id="fig|1150469.3.peg.2665"/>
<dbReference type="HOGENOM" id="CLU_1642400_0_0_5"/>
<evidence type="ECO:0000313" key="1">
    <source>
        <dbReference type="EMBL" id="CCG08985.1"/>
    </source>
</evidence>
<dbReference type="EMBL" id="HE663493">
    <property type="protein sequence ID" value="CCG08985.1"/>
    <property type="molecule type" value="Genomic_DNA"/>
</dbReference>
<name>H6SLX0_PARPM</name>
<dbReference type="STRING" id="1150469.RSPPHO_02359"/>
<gene>
    <name evidence="1" type="ORF">RSPPHO_02359</name>
</gene>